<gene>
    <name evidence="4" type="ORF">BDV25DRAFT_130086</name>
</gene>
<feature type="domain" description="RdRP-like PH" evidence="3">
    <location>
        <begin position="126"/>
        <end position="266"/>
    </location>
</feature>
<organism evidence="4 5">
    <name type="scientific">Aspergillus avenaceus</name>
    <dbReference type="NCBI Taxonomy" id="36643"/>
    <lineage>
        <taxon>Eukaryota</taxon>
        <taxon>Fungi</taxon>
        <taxon>Dikarya</taxon>
        <taxon>Ascomycota</taxon>
        <taxon>Pezizomycotina</taxon>
        <taxon>Eurotiomycetes</taxon>
        <taxon>Eurotiomycetidae</taxon>
        <taxon>Eurotiales</taxon>
        <taxon>Aspergillaceae</taxon>
        <taxon>Aspergillus</taxon>
        <taxon>Aspergillus subgen. Circumdati</taxon>
    </lineage>
</organism>
<dbReference type="PANTHER" id="PTHR23079:SF17">
    <property type="entry name" value="RNA-DEPENDENT RNA POLYMERASE"/>
    <property type="match status" value="1"/>
</dbReference>
<keyword evidence="1" id="KW-0696">RNA-directed RNA polymerase</keyword>
<dbReference type="Proteomes" id="UP000325780">
    <property type="component" value="Unassembled WGS sequence"/>
</dbReference>
<keyword evidence="1" id="KW-0694">RNA-binding</keyword>
<reference evidence="4 5" key="1">
    <citation type="submission" date="2019-04" db="EMBL/GenBank/DDBJ databases">
        <title>Friends and foes A comparative genomics study of 23 Aspergillus species from section Flavi.</title>
        <authorList>
            <consortium name="DOE Joint Genome Institute"/>
            <person name="Kjaerbolling I."/>
            <person name="Vesth T."/>
            <person name="Frisvad J.C."/>
            <person name="Nybo J.L."/>
            <person name="Theobald S."/>
            <person name="Kildgaard S."/>
            <person name="Isbrandt T."/>
            <person name="Kuo A."/>
            <person name="Sato A."/>
            <person name="Lyhne E.K."/>
            <person name="Kogle M.E."/>
            <person name="Wiebenga A."/>
            <person name="Kun R.S."/>
            <person name="Lubbers R.J."/>
            <person name="Makela M.R."/>
            <person name="Barry K."/>
            <person name="Chovatia M."/>
            <person name="Clum A."/>
            <person name="Daum C."/>
            <person name="Haridas S."/>
            <person name="He G."/>
            <person name="LaButti K."/>
            <person name="Lipzen A."/>
            <person name="Mondo S."/>
            <person name="Riley R."/>
            <person name="Salamov A."/>
            <person name="Simmons B.A."/>
            <person name="Magnuson J.K."/>
            <person name="Henrissat B."/>
            <person name="Mortensen U.H."/>
            <person name="Larsen T.O."/>
            <person name="Devries R.P."/>
            <person name="Grigoriev I.V."/>
            <person name="Machida M."/>
            <person name="Baker S.E."/>
            <person name="Andersen M.R."/>
        </authorList>
    </citation>
    <scope>NUCLEOTIDE SEQUENCE [LARGE SCALE GENOMIC DNA]</scope>
    <source>
        <strain evidence="4 5">IBT 18842</strain>
    </source>
</reference>
<accession>A0A5N6TTX3</accession>
<comment type="catalytic activity">
    <reaction evidence="1">
        <text>RNA(n) + a ribonucleoside 5'-triphosphate = RNA(n+1) + diphosphate</text>
        <dbReference type="Rhea" id="RHEA:21248"/>
        <dbReference type="Rhea" id="RHEA-COMP:14527"/>
        <dbReference type="Rhea" id="RHEA-COMP:17342"/>
        <dbReference type="ChEBI" id="CHEBI:33019"/>
        <dbReference type="ChEBI" id="CHEBI:61557"/>
        <dbReference type="ChEBI" id="CHEBI:140395"/>
        <dbReference type="EC" id="2.7.7.48"/>
    </reaction>
</comment>
<evidence type="ECO:0000256" key="1">
    <source>
        <dbReference type="RuleBase" id="RU363098"/>
    </source>
</evidence>
<dbReference type="InterPro" id="IPR007855">
    <property type="entry name" value="RDRP"/>
</dbReference>
<dbReference type="GO" id="GO:0031380">
    <property type="term" value="C:nuclear RNA-directed RNA polymerase complex"/>
    <property type="evidence" value="ECO:0007669"/>
    <property type="project" value="TreeGrafter"/>
</dbReference>
<dbReference type="GO" id="GO:0030422">
    <property type="term" value="P:siRNA processing"/>
    <property type="evidence" value="ECO:0007669"/>
    <property type="project" value="TreeGrafter"/>
</dbReference>
<proteinExistence type="inferred from homology"/>
<evidence type="ECO:0000313" key="4">
    <source>
        <dbReference type="EMBL" id="KAE8149813.1"/>
    </source>
</evidence>
<dbReference type="Pfam" id="PF25358">
    <property type="entry name" value="PH_fung_RdRP"/>
    <property type="match status" value="1"/>
</dbReference>
<keyword evidence="1" id="KW-0548">Nucleotidyltransferase</keyword>
<evidence type="ECO:0000259" key="2">
    <source>
        <dbReference type="Pfam" id="PF05183"/>
    </source>
</evidence>
<keyword evidence="5" id="KW-1185">Reference proteome</keyword>
<feature type="domain" description="RDRP core" evidence="2">
    <location>
        <begin position="412"/>
        <end position="1008"/>
    </location>
</feature>
<protein>
    <recommendedName>
        <fullName evidence="1">RNA-dependent RNA polymerase</fullName>
        <ecNumber evidence="1">2.7.7.48</ecNumber>
    </recommendedName>
</protein>
<evidence type="ECO:0000259" key="3">
    <source>
        <dbReference type="Pfam" id="PF25358"/>
    </source>
</evidence>
<name>A0A5N6TTX3_ASPAV</name>
<comment type="similarity">
    <text evidence="1">Belongs to the RdRP family.</text>
</comment>
<dbReference type="AlphaFoldDB" id="A0A5N6TTX3"/>
<dbReference type="OrthoDB" id="6513042at2759"/>
<dbReference type="GO" id="GO:0003723">
    <property type="term" value="F:RNA binding"/>
    <property type="evidence" value="ECO:0007669"/>
    <property type="project" value="UniProtKB-KW"/>
</dbReference>
<dbReference type="InterPro" id="IPR057596">
    <property type="entry name" value="RDRP_core"/>
</dbReference>
<dbReference type="PANTHER" id="PTHR23079">
    <property type="entry name" value="RNA-DEPENDENT RNA POLYMERASE"/>
    <property type="match status" value="1"/>
</dbReference>
<dbReference type="EC" id="2.7.7.48" evidence="1"/>
<keyword evidence="1" id="KW-0808">Transferase</keyword>
<sequence>MEIFLRGLPLYLHRNGLSREIQPLMERLSIKDYHCEKPKKKNIGTITFLHPHEGEKFFQVYGDKRCLFRSPVDGKRFESRLRIMGVSVSCMRSKRQPTKWALRTLVYAAEQRERDPRQEVNKLIVFDVLEASCGRCDFVEHTLSYTPEVTWKTQGSIKFHDKNMIVDLAHKFRMRIPLSTIIEILHSSTGIFTVTLSDVPFLFQMGTSIEDMIGKLTINGHTNGLPQQQRLPAFDDIHREVVGQCLVYQFTVSPISLLPKIEELKEWDIPIDGYDVSLADNAVLTDFQYLMRELEQYTRNRRLPFNILFQLQALAQNAFLHPRTVSELGNELYSLFSDAEQGGRDPISVEAMKGLFDMIAWPSPSDSPSQYQTGVLLAKLKDKEDEIRDSLSYREGLFRSTSNLARINRVNVTPTRITLQGLEIEPQNRILRKFPKHHEYFIRVQFCDENGEDILLNGRIDYGKVFARFKNIMEHGIQIAGRLYKFLGFSHSSLRSHAVWFSSPFVDENGHLQTYFSIISAIGRLSDITSPAKCAARIGQAFSETPFTIPLDEHGVLLTTVPDLISSDGSRVFSDGIGTLSPEVAEIIWKTLPLKKGTPTGFQVRIGGVKGMLATDSRLSGPVIRIRPSMTKFESKDLKSLEICNTASRPYPLVLNRQVIKILEDMGAPDPWFFELQQVELDRLEVITRRVDKAAEFLQHKSVAECIGLYRVFQFCNHLGLNFKKDRLLRSIVEAVVLRELLLLKYKARIPVRNGMTLYGVIDETGLLEENEVYVTFDTMHGRHASPPRSGPLLVARSPALHDGDIQRAQNVVPPNNHPLRNHRNCIVFSQKGTRDLPSQLSGGDLDGDLYHVFWDSALAHVRTFAPADYPRVPASDIGRVVEVDDMAGFFVDFMSTDILGLIAVRHMIVADQSELGTCDPMCRKLAELHSTAVDFSKTGIPVRMGDLPTINCYRPDFLAPGPKTRIHNKLRISVEDRVSNAAYDDNERPNYAYYKSDKILGRLFRSVNEKNILFGRGEEATDEVLFWEELIAACTERCKQYGRSSWQQHIGEAKRMRATYEDAITTTMDSFSDHPTKPISELEVVIGCIIGQNGAPTRRQRDRSVKLQDEFERIATWITGSICQKSGTAVESLEFCLACVHAGNYETDSGRHRRKDIYGELRSFRIVAACALLAALDLVTQGNSKKFVFM</sequence>
<dbReference type="Pfam" id="PF05183">
    <property type="entry name" value="RdRP"/>
    <property type="match status" value="1"/>
</dbReference>
<dbReference type="InterPro" id="IPR057503">
    <property type="entry name" value="PH_RdRP"/>
</dbReference>
<dbReference type="GO" id="GO:0003968">
    <property type="term" value="F:RNA-directed RNA polymerase activity"/>
    <property type="evidence" value="ECO:0007669"/>
    <property type="project" value="UniProtKB-KW"/>
</dbReference>
<evidence type="ECO:0000313" key="5">
    <source>
        <dbReference type="Proteomes" id="UP000325780"/>
    </source>
</evidence>
<dbReference type="EMBL" id="ML742112">
    <property type="protein sequence ID" value="KAE8149813.1"/>
    <property type="molecule type" value="Genomic_DNA"/>
</dbReference>